<evidence type="ECO:0000313" key="14">
    <source>
        <dbReference type="Proteomes" id="UP000179807"/>
    </source>
</evidence>
<dbReference type="CDD" id="cd07829">
    <property type="entry name" value="STKc_CDK_like"/>
    <property type="match status" value="1"/>
</dbReference>
<dbReference type="Pfam" id="PF00069">
    <property type="entry name" value="Pkinase"/>
    <property type="match status" value="1"/>
</dbReference>
<dbReference type="GO" id="GO:0004693">
    <property type="term" value="F:cyclin-dependent protein serine/threonine kinase activity"/>
    <property type="evidence" value="ECO:0007669"/>
    <property type="project" value="UniProtKB-EC"/>
</dbReference>
<dbReference type="AlphaFoldDB" id="A0A1J4KJB9"/>
<keyword evidence="3 11" id="KW-0723">Serine/threonine-protein kinase</keyword>
<dbReference type="GO" id="GO:0005737">
    <property type="term" value="C:cytoplasm"/>
    <property type="evidence" value="ECO:0007669"/>
    <property type="project" value="TreeGrafter"/>
</dbReference>
<dbReference type="Gene3D" id="3.30.200.20">
    <property type="entry name" value="Phosphorylase Kinase, domain 1"/>
    <property type="match status" value="1"/>
</dbReference>
<protein>
    <recommendedName>
        <fullName evidence="2">cyclin-dependent kinase</fullName>
        <ecNumber evidence="2">2.7.11.22</ecNumber>
    </recommendedName>
</protein>
<dbReference type="SMART" id="SM00220">
    <property type="entry name" value="S_TKc"/>
    <property type="match status" value="1"/>
</dbReference>
<evidence type="ECO:0000256" key="6">
    <source>
        <dbReference type="ARBA" id="ARBA00022777"/>
    </source>
</evidence>
<reference evidence="13" key="1">
    <citation type="submission" date="2016-10" db="EMBL/GenBank/DDBJ databases">
        <authorList>
            <person name="Benchimol M."/>
            <person name="Almeida L.G."/>
            <person name="Vasconcelos A.T."/>
            <person name="Perreira-Neves A."/>
            <person name="Rosa I.A."/>
            <person name="Tasca T."/>
            <person name="Bogo M.R."/>
            <person name="de Souza W."/>
        </authorList>
    </citation>
    <scope>NUCLEOTIDE SEQUENCE [LARGE SCALE GENOMIC DNA]</scope>
    <source>
        <strain evidence="13">K</strain>
    </source>
</reference>
<evidence type="ECO:0000256" key="4">
    <source>
        <dbReference type="ARBA" id="ARBA00022679"/>
    </source>
</evidence>
<dbReference type="GO" id="GO:0000307">
    <property type="term" value="C:cyclin-dependent protein kinase holoenzyme complex"/>
    <property type="evidence" value="ECO:0007669"/>
    <property type="project" value="TreeGrafter"/>
</dbReference>
<dbReference type="GO" id="GO:0030332">
    <property type="term" value="F:cyclin binding"/>
    <property type="evidence" value="ECO:0007669"/>
    <property type="project" value="TreeGrafter"/>
</dbReference>
<dbReference type="EMBL" id="MLAK01000630">
    <property type="protein sequence ID" value="OHT09782.1"/>
    <property type="molecule type" value="Genomic_DNA"/>
</dbReference>
<keyword evidence="7 10" id="KW-0067">ATP-binding</keyword>
<dbReference type="RefSeq" id="XP_068362918.1">
    <property type="nucleotide sequence ID" value="XM_068501831.1"/>
</dbReference>
<dbReference type="GeneID" id="94836535"/>
<dbReference type="GO" id="GO:0051301">
    <property type="term" value="P:cell division"/>
    <property type="evidence" value="ECO:0007669"/>
    <property type="project" value="UniProtKB-KW"/>
</dbReference>
<evidence type="ECO:0000313" key="13">
    <source>
        <dbReference type="EMBL" id="OHT09782.1"/>
    </source>
</evidence>
<dbReference type="FunFam" id="1.10.510.10:FF:000611">
    <property type="entry name" value="CMGC family protein kinase"/>
    <property type="match status" value="1"/>
</dbReference>
<evidence type="ECO:0000256" key="8">
    <source>
        <dbReference type="ARBA" id="ARBA00047811"/>
    </source>
</evidence>
<dbReference type="EC" id="2.7.11.22" evidence="2"/>
<keyword evidence="6" id="KW-0418">Kinase</keyword>
<keyword evidence="13" id="KW-0131">Cell cycle</keyword>
<dbReference type="Gene3D" id="1.10.510.10">
    <property type="entry name" value="Transferase(Phosphotransferase) domain 1"/>
    <property type="match status" value="1"/>
</dbReference>
<accession>A0A1J4KJB9</accession>
<comment type="similarity">
    <text evidence="1">Belongs to the protein kinase superfamily. CMGC Ser/Thr protein kinase family. CDC2/CDKX subfamily.</text>
</comment>
<dbReference type="OrthoDB" id="1732493at2759"/>
<dbReference type="InterPro" id="IPR017441">
    <property type="entry name" value="Protein_kinase_ATP_BS"/>
</dbReference>
<gene>
    <name evidence="13" type="primary">CDC2</name>
    <name evidence="13" type="ORF">TRFO_21214</name>
</gene>
<dbReference type="GO" id="GO:0005634">
    <property type="term" value="C:nucleus"/>
    <property type="evidence" value="ECO:0007669"/>
    <property type="project" value="TreeGrafter"/>
</dbReference>
<evidence type="ECO:0000256" key="1">
    <source>
        <dbReference type="ARBA" id="ARBA00006485"/>
    </source>
</evidence>
<dbReference type="GO" id="GO:0005524">
    <property type="term" value="F:ATP binding"/>
    <property type="evidence" value="ECO:0007669"/>
    <property type="project" value="UniProtKB-UniRule"/>
</dbReference>
<evidence type="ECO:0000259" key="12">
    <source>
        <dbReference type="PROSITE" id="PS50011"/>
    </source>
</evidence>
<keyword evidence="5 10" id="KW-0547">Nucleotide-binding</keyword>
<dbReference type="GO" id="GO:0000082">
    <property type="term" value="P:G1/S transition of mitotic cell cycle"/>
    <property type="evidence" value="ECO:0007669"/>
    <property type="project" value="TreeGrafter"/>
</dbReference>
<evidence type="ECO:0000256" key="10">
    <source>
        <dbReference type="PROSITE-ProRule" id="PRU10141"/>
    </source>
</evidence>
<evidence type="ECO:0000256" key="7">
    <source>
        <dbReference type="ARBA" id="ARBA00022840"/>
    </source>
</evidence>
<organism evidence="13 14">
    <name type="scientific">Tritrichomonas foetus</name>
    <dbReference type="NCBI Taxonomy" id="1144522"/>
    <lineage>
        <taxon>Eukaryota</taxon>
        <taxon>Metamonada</taxon>
        <taxon>Parabasalia</taxon>
        <taxon>Tritrichomonadida</taxon>
        <taxon>Tritrichomonadidae</taxon>
        <taxon>Tritrichomonas</taxon>
    </lineage>
</organism>
<dbReference type="PANTHER" id="PTHR24056">
    <property type="entry name" value="CELL DIVISION PROTEIN KINASE"/>
    <property type="match status" value="1"/>
</dbReference>
<proteinExistence type="inferred from homology"/>
<dbReference type="InterPro" id="IPR000719">
    <property type="entry name" value="Prot_kinase_dom"/>
</dbReference>
<evidence type="ECO:0000256" key="2">
    <source>
        <dbReference type="ARBA" id="ARBA00012425"/>
    </source>
</evidence>
<dbReference type="FunFam" id="3.30.200.20:FF:000375">
    <property type="entry name" value="Cell division related protein kinase 2"/>
    <property type="match status" value="1"/>
</dbReference>
<evidence type="ECO:0000256" key="11">
    <source>
        <dbReference type="RuleBase" id="RU000304"/>
    </source>
</evidence>
<comment type="catalytic activity">
    <reaction evidence="8">
        <text>L-threonyl-[protein] + ATP = O-phospho-L-threonyl-[protein] + ADP + H(+)</text>
        <dbReference type="Rhea" id="RHEA:46608"/>
        <dbReference type="Rhea" id="RHEA-COMP:11060"/>
        <dbReference type="Rhea" id="RHEA-COMP:11605"/>
        <dbReference type="ChEBI" id="CHEBI:15378"/>
        <dbReference type="ChEBI" id="CHEBI:30013"/>
        <dbReference type="ChEBI" id="CHEBI:30616"/>
        <dbReference type="ChEBI" id="CHEBI:61977"/>
        <dbReference type="ChEBI" id="CHEBI:456216"/>
        <dbReference type="EC" id="2.7.11.22"/>
    </reaction>
</comment>
<feature type="binding site" evidence="10">
    <location>
        <position position="37"/>
    </location>
    <ligand>
        <name>ATP</name>
        <dbReference type="ChEBI" id="CHEBI:30616"/>
    </ligand>
</feature>
<evidence type="ECO:0000256" key="9">
    <source>
        <dbReference type="ARBA" id="ARBA00048367"/>
    </source>
</evidence>
<dbReference type="InterPro" id="IPR011009">
    <property type="entry name" value="Kinase-like_dom_sf"/>
</dbReference>
<keyword evidence="4" id="KW-0808">Transferase</keyword>
<dbReference type="VEuPathDB" id="TrichDB:TRFO_21214"/>
<keyword evidence="13" id="KW-0132">Cell division</keyword>
<dbReference type="PROSITE" id="PS00107">
    <property type="entry name" value="PROTEIN_KINASE_ATP"/>
    <property type="match status" value="1"/>
</dbReference>
<dbReference type="GO" id="GO:0010389">
    <property type="term" value="P:regulation of G2/M transition of mitotic cell cycle"/>
    <property type="evidence" value="ECO:0007669"/>
    <property type="project" value="TreeGrafter"/>
</dbReference>
<dbReference type="SUPFAM" id="SSF56112">
    <property type="entry name" value="Protein kinase-like (PK-like)"/>
    <property type="match status" value="1"/>
</dbReference>
<evidence type="ECO:0000256" key="3">
    <source>
        <dbReference type="ARBA" id="ARBA00022527"/>
    </source>
</evidence>
<dbReference type="InterPro" id="IPR008271">
    <property type="entry name" value="Ser/Thr_kinase_AS"/>
</dbReference>
<keyword evidence="14" id="KW-1185">Reference proteome</keyword>
<dbReference type="InterPro" id="IPR050108">
    <property type="entry name" value="CDK"/>
</dbReference>
<dbReference type="GO" id="GO:0010468">
    <property type="term" value="P:regulation of gene expression"/>
    <property type="evidence" value="ECO:0007669"/>
    <property type="project" value="TreeGrafter"/>
</dbReference>
<feature type="domain" description="Protein kinase" evidence="12">
    <location>
        <begin position="8"/>
        <end position="289"/>
    </location>
</feature>
<sequence length="307" mass="35535">MNSPLSRYEKLEKLGEGTYGIVYKARDTTNNELVAMKVMRLEQEEEGVSSTTLRELTILRIIKHCNVVKMINLSLKENSLTLIFEHLDFDLRKLLAHTKGPLKTNLQRSYGFQLLAGLYFLHTHRVIHRDIKPDNLLLDKEGHLKIGDFGLARFFTVPIRTFTDGVVTLWYRPPEVLLHNDFYELSVDIWSAGCVMAEMARGTPLFRGDSEIDMVHKIFQIFGTPTQETIECFHDLRNNKINYFSYEPKNLADLVQSDDIWFVDLLSKMLCLDPANRITAKEALQHPYFNEIPLSVRECCLTNYDLC</sequence>
<dbReference type="PROSITE" id="PS00108">
    <property type="entry name" value="PROTEIN_KINASE_ST"/>
    <property type="match status" value="1"/>
</dbReference>
<dbReference type="GO" id="GO:0007165">
    <property type="term" value="P:signal transduction"/>
    <property type="evidence" value="ECO:0007669"/>
    <property type="project" value="TreeGrafter"/>
</dbReference>
<dbReference type="PROSITE" id="PS50011">
    <property type="entry name" value="PROTEIN_KINASE_DOM"/>
    <property type="match status" value="1"/>
</dbReference>
<dbReference type="Proteomes" id="UP000179807">
    <property type="component" value="Unassembled WGS sequence"/>
</dbReference>
<comment type="catalytic activity">
    <reaction evidence="9">
        <text>L-seryl-[protein] + ATP = O-phospho-L-seryl-[protein] + ADP + H(+)</text>
        <dbReference type="Rhea" id="RHEA:17989"/>
        <dbReference type="Rhea" id="RHEA-COMP:9863"/>
        <dbReference type="Rhea" id="RHEA-COMP:11604"/>
        <dbReference type="ChEBI" id="CHEBI:15378"/>
        <dbReference type="ChEBI" id="CHEBI:29999"/>
        <dbReference type="ChEBI" id="CHEBI:30616"/>
        <dbReference type="ChEBI" id="CHEBI:83421"/>
        <dbReference type="ChEBI" id="CHEBI:456216"/>
        <dbReference type="EC" id="2.7.11.22"/>
    </reaction>
</comment>
<dbReference type="PANTHER" id="PTHR24056:SF254">
    <property type="entry name" value="CYCLIN-DEPENDENT KINASE 2"/>
    <property type="match status" value="1"/>
</dbReference>
<evidence type="ECO:0000256" key="5">
    <source>
        <dbReference type="ARBA" id="ARBA00022741"/>
    </source>
</evidence>
<comment type="caution">
    <text evidence="13">The sequence shown here is derived from an EMBL/GenBank/DDBJ whole genome shotgun (WGS) entry which is preliminary data.</text>
</comment>
<name>A0A1J4KJB9_9EUKA</name>